<dbReference type="SUPFAM" id="SSF56219">
    <property type="entry name" value="DNase I-like"/>
    <property type="match status" value="1"/>
</dbReference>
<gene>
    <name evidence="3" type="ORF">SNEC2469_LOCUS4590</name>
</gene>
<feature type="compositionally biased region" description="Polar residues" evidence="1">
    <location>
        <begin position="976"/>
        <end position="996"/>
    </location>
</feature>
<name>A0A812LEF3_9DINO</name>
<sequence length="2385" mass="260390">MPASETPPLAQLGPSQFSEIRLRITASIDLYPADMDRPEIRQQQLSSHDWLTGWRIRGGVGSEAQQDRYALYSTDHHLQLRTMKRGWSINELVADVAGVIPRLRSVRLLVDRLDGLPAIQIAATTREDFQLVLPDNTPLRALPGHEEVEEEGDQGPVLHPQCCQGYRKAVKDIESLRPAVQYTIVPPNVILAQPALTPNVAVGGASADHTEHSRFYTIFEPRIDLRQRPADPSWQLADYVADAVRQLPVPVRMVFILSMPLPSFATPQLVLTLHSALPRARSLPVDLRSVGGMVHTIELLPQCSPTDVWAALRDKGIDLSRQWEAAHEAGHVRFLNQLGHEVVEWGADDDRLEWAELTATTAEWQESIITYGSTEAQALMDRFTSTRTTTAMGPSHEVEPRDPPTLLRALAPVDACSSHSLAGIQVLPAHLASQSLSTISAADLCLYAPAAPADDGTRPFTVFVLGNSPIIRTADPQWLMCRFLTEAMSISDQAVRQVQFLPLSMPDLPTPQFVITPTASLPGTIILPIDARELGGSICTVAVSEGEPGHSIMSSVATAQPNILQAIQALLAFDAVFLQDAAGQVWDSGPPESAASSWLALRCDQARLQQAPPSLRRMIAPATTSTTTAAYAAHGPEPILTVVLAGGGLLLRSVPLPLSQEPVISVAASMPRSAASSHHHMIGFIVTEMEDADREVVILQDPSMDGSLLSAVAIDRGTFIESMVAPAQARRGFAAALNGAPQDGARRHLITGDFIQIYQRPLAARTWPVAHMYSILPALRLFALPIRLPGARSFLGRLPANADRGQARRDLLQVIELRMLEQAMDLGEPGPGGYPVVVMGPAHVPMMVYVPEASPSHEATMRFLTYSGLFTPGTTYAATTALSGTMPIVVSIPPQDHLLTALYPTPDTTTTWLQLSISSEVSLHSLGLPVRRGMELVYPPRLTHATVLHERVARSGSRPPTRDPADMSLIQTRVQLSSAPRHTDTATATASGVAQQIPTPLGRRLIRPLPPTEPKDKDGQDRDSGVVQQIELSSLIPVPPPAITWEVNPEICDFCLAAHSLSSMEGCPSRYGKIPTRVLSLWNKIPLWHPGRPCDELFLFTDGSYTAANRKPTWAVVLVIQGLSMTTATDKVARAAIGLKALLATQGKQIYLHKVLAHDNCALNDMADAAAKAVERDPAVTASALTFENFWSAINEGIVDHLWMVPDCPHTAASMPPLREDGTWSRANCQISCPKPLTRLFGMQPEESQCGIADICLRLLQYNPLSLRGSGATELMEIGLRKHKIDVAGFQETRLDMKGISTIGSYWVLSAACTDKGIGGAQLWIRHSKHWDRQAFSIVHAEPQILIVIGTYRGVRVQLVSAHAPPACSPEPAILDWWSHFSTTLHRAPPGCAPLLFLDANATFAREAGVQETVDSKPTCANSKQLLQLASAKGLYLSPHSLKTGEALQSWTSPQGHKKLIDYLAVPDNWEPAFEACPTPCLGDLHADIDHQPVMAQVTAKVQARVDQKGPSLEAKIWGNPVNHQVAAAAACTCPIVQWETDSTAHVDTLHRHLHGVVSAQAVIDTKPPRNPALSAPTLALIRAHRHLRRCTRHAMRTADRAFLQLCLHAWAYKDRTASRLLAADRRDRIAAARRWATQYRHGKQMRRAMWRDKAEFTRAGIQEARSAGPSTFAHKLRAILRTGRRYRAPPLLPCLSDEPECPMTKDAVADSFGAYFAKAERAKSQPVAALLQRSCQARPVEGCLTGKNLPCLAELAAGFASLQNGRAPGLSGLVPEVFRSNPLMLAIHYYPVMCKLLLRDPAPFQWRGGASVCVPKPGKPATQHQGYRAIMLFECDNKALQKAMRPSLLGAMDRMSVPDQMGGRPRRTLAMPSACVKAHLHALRRTKQSGAVIFIDSAAAYYSIAKDILELTPQQKADSRLLHCRAALLFDDVRLQSEFVAIVQGSTNELEEAMTPELRRFLQQQLDTTWYVSRRNNNSAYVAGSGTAPGSPLADVMFSLVFGRVLKKTAAFLRDQGLQASIATTAPGGHGFTPTWADDVSILLQASAPETVMTAVAQTMSFFLAELRQAGLKANMGPGKTEALLSINGPGARRVRQQIFCQDSPAIDLRSGDGEGAIRVTASYEYLGSLVQADGHALPAILHRRRLAREMFRPIKNRMLRNPALTMQEKIDLVRSRILTRFFYGSGLWTLGTQREQDTVEETVYGFYRGAFRHILAVSGQGYSNTELAGALCLPTPEELLNVERTRTVVQLAREGLSTVLQELAQDVVWWTQAEEAVRAIGLTETGASLSDFLPIAVHLPPSEVRAKCKLYLTNGIRSRWIPLAKVQPRPVCDTVQITAASGPQLPWACPLCPCAFATRKDLAVHESRRHGKRAQHVLCAVGS</sequence>
<dbReference type="PANTHER" id="PTHR19446">
    <property type="entry name" value="REVERSE TRANSCRIPTASES"/>
    <property type="match status" value="1"/>
</dbReference>
<dbReference type="EMBL" id="CAJNJA010009132">
    <property type="protein sequence ID" value="CAE7243520.1"/>
    <property type="molecule type" value="Genomic_DNA"/>
</dbReference>
<dbReference type="Gene3D" id="3.60.10.10">
    <property type="entry name" value="Endonuclease/exonuclease/phosphatase"/>
    <property type="match status" value="1"/>
</dbReference>
<evidence type="ECO:0000256" key="1">
    <source>
        <dbReference type="SAM" id="MobiDB-lite"/>
    </source>
</evidence>
<protein>
    <recommendedName>
        <fullName evidence="2">C2H2-type domain-containing protein</fullName>
    </recommendedName>
</protein>
<feature type="non-terminal residue" evidence="3">
    <location>
        <position position="2385"/>
    </location>
</feature>
<dbReference type="InterPro" id="IPR036691">
    <property type="entry name" value="Endo/exonu/phosph_ase_sf"/>
</dbReference>
<comment type="caution">
    <text evidence="3">The sequence shown here is derived from an EMBL/GenBank/DDBJ whole genome shotgun (WGS) entry which is preliminary data.</text>
</comment>
<feature type="compositionally biased region" description="Basic and acidic residues" evidence="1">
    <location>
        <begin position="1013"/>
        <end position="1024"/>
    </location>
</feature>
<evidence type="ECO:0000313" key="3">
    <source>
        <dbReference type="EMBL" id="CAE7243520.1"/>
    </source>
</evidence>
<evidence type="ECO:0000313" key="4">
    <source>
        <dbReference type="Proteomes" id="UP000601435"/>
    </source>
</evidence>
<accession>A0A812LEF3</accession>
<feature type="region of interest" description="Disordered" evidence="1">
    <location>
        <begin position="976"/>
        <end position="1024"/>
    </location>
</feature>
<evidence type="ECO:0000259" key="2">
    <source>
        <dbReference type="PROSITE" id="PS00028"/>
    </source>
</evidence>
<feature type="domain" description="C2H2-type" evidence="2">
    <location>
        <begin position="2351"/>
        <end position="2372"/>
    </location>
</feature>
<dbReference type="InterPro" id="IPR013087">
    <property type="entry name" value="Znf_C2H2_type"/>
</dbReference>
<dbReference type="OrthoDB" id="412630at2759"/>
<keyword evidence="4" id="KW-1185">Reference proteome</keyword>
<reference evidence="3" key="1">
    <citation type="submission" date="2021-02" db="EMBL/GenBank/DDBJ databases">
        <authorList>
            <person name="Dougan E. K."/>
            <person name="Rhodes N."/>
            <person name="Thang M."/>
            <person name="Chan C."/>
        </authorList>
    </citation>
    <scope>NUCLEOTIDE SEQUENCE</scope>
</reference>
<dbReference type="PROSITE" id="PS00028">
    <property type="entry name" value="ZINC_FINGER_C2H2_1"/>
    <property type="match status" value="1"/>
</dbReference>
<proteinExistence type="predicted"/>
<dbReference type="Proteomes" id="UP000601435">
    <property type="component" value="Unassembled WGS sequence"/>
</dbReference>
<feature type="non-terminal residue" evidence="3">
    <location>
        <position position="1"/>
    </location>
</feature>
<organism evidence="3 4">
    <name type="scientific">Symbiodinium necroappetens</name>
    <dbReference type="NCBI Taxonomy" id="1628268"/>
    <lineage>
        <taxon>Eukaryota</taxon>
        <taxon>Sar</taxon>
        <taxon>Alveolata</taxon>
        <taxon>Dinophyceae</taxon>
        <taxon>Suessiales</taxon>
        <taxon>Symbiodiniaceae</taxon>
        <taxon>Symbiodinium</taxon>
    </lineage>
</organism>